<dbReference type="PROSITE" id="PS50929">
    <property type="entry name" value="ABC_TM1F"/>
    <property type="match status" value="2"/>
</dbReference>
<feature type="domain" description="ABC transmembrane type-1" evidence="15">
    <location>
        <begin position="1560"/>
        <end position="1850"/>
    </location>
</feature>
<keyword evidence="7" id="KW-0067">ATP-binding</keyword>
<sequence>MLKFNFRREKDQDFRHIAPGLIPAASLAPKPAVPRTPPPRSPNPSPERPRSALAAAILSSSLTGQTWAIPPTRPRSFSESDCSESFTFEPNNSTALYTRDGDRWSEDLADRPHLSSPEHFEEELEDREEEVEAEEEKEEHVYQTLDRQQNNSVTEPVYAVPLKPKSRTTDPAQMSGGQTPSADCIEDISVRSTEASSGSLKKASVGRRSGSQKEDVSYQSSLLSQAINHPSQPSKAKTSKHPTQLSPETRKECSEVQREAVPEKNTRMGADQKLLEERLQRLEQEISHSLASSQLRASAGSKAELQNLRQHAQELVDENDALKLTVHRLNVELSRYQTRFRPLTKQESSNNNGLPKTGSPPPWLLDVKFLSPLLLAYEDRMNEKDSLLQITEEEVKNLRIHVEEVIKENERLHDEIAKTGGVSQKDCHQLQQQAFLVLQENQVLIDQLETQHAKAKASLSRHHSEVSKVSKQLMLLEAEKQHLQQDLNESRKELQKNVREVQVLQARLKDSVTWDEHCNITGKLRRQLEQLERMKKSEMEEMHLKLSSLQEENRSLALDKANLSADIKRMEAELELTRQASRKAERRMSLLKREKDECVLKEEKTRHYMGAVVSVAEQVSQERDRLLEMASVLQQEKQNFIHKILKGTVRFGKLQEDVKVYRRKASTRLAALEEAAEGRTASYQREILHLQRLLRERQEAEERLLQSKREMEEQLEVVWQAASRENQQMKETLMNSNSLFLTAVSVRCPVLHSEDKMKTDYSFEKSRGAEGVSFPEDGFRWKSDSFSSNPEQTDMDNNNRTAQPSLFRKYHHSIQTLKPFRWSSPNPHPLDNAGFLSFSTFVWMTPMMWAIFRNRLDMKSLNLSVFDSADTSGERLQRLWEEEVAKKGLERASLVRVAFRFQRTRLILSVFIGVLAMLSAFLGPAVLVYEILNYTEDPGTSTVYYGVGLALGLFVSEFFKAFFISLLWAMNLRSAVRLKGAFASMAYQKVISLRVHSGVSMGEMINVLTNDGHKLFEAVLFGSFVLSSPVLFFVCVIYACFVLGYTALTGVCTYIIFIPVQFFLAKLITGFKWKAILITDSRVRTMNEILNSIKLIKMYAWEESFEEKVAALRKQEKTHLKKVCYIQNMNTSITGIIPTIATVLTFIVHTLLGLSLNTSDAFTTIAIFNSMRFCLGLMPLSVKTLAEALVALARLKKILLIQNPDPYMIQMKESDSAIVVKNATLSWTKLDSQADLSPSPANGVNGHKEDGMSRSNKTESNQPTLKNISFMLPKGHLLGVCGNVGSGKTSLISSILEQMYLLDGSLSADGTFAYVSQQAWIFHGTVQENILMGEPFNKAKYERVVDVCSLKADLKILPYGDQTEIGERGLNLSGGQKQRISLARAVYSNRDIFLLDDPLSAVDAHVGKHIFEECIKKELKGKSIILATHQLQYLEFCDHVLVLEDGEVLESGDHQALMEVNGRYAQLISNYQLEQTKTETTEEEASPMDGIQMKEIEFRDRADSGLVNLAFDMSDEKEYGATVDRISAAGDQLVSEESLTEGGVSWRVYQKYFKAAGGYIATFLTLLNIVLLIGSTAFSNWWLSYWLGNGNGTSSEGDISQNPDLQFYQMIYGVTVVGMLLLAMTKCFFYTRATMGAACKLHDTMFNKIISSPMSFFDTTPTGRIINRFSKDQEEVDTVLPLHVDPFLQFTLMIIYTIIIISTVFPAMLVAVAVMGALFTLILFVFQRSIRQMKKMENISRSPCISLTTSTLQGLSTIHAYNIRDSHIKLFKTLNDLNSNHYLLFHSGTRWLSFWLDFMATAMTLLVALFIVLSSDDLISPALKGLALSYTIQLTGTLQFVVRQATEVEARFNSVERLQEYITDCTSEAPRRVKGAKIPEDWPKDGAITFQGYKMRYRENTPIVLNKLNFLIRAGEKLGIVGRTGSGKSSLGVALFRIVEPTAGTILIDGVDIMSIGLQDLRSKLSIIPQDPVLFIGTIRYNLDPFNNYTDEEIWAVLEKTYMKDSISRLEGKLQAPVLENGENFSVGERQLMCMARALLRNSKIILLDEATASIDAETDALIQNTIKEAFQDCTMLTIAHRINTVIDADRILVMDNGEVAELDHPDVLKQKPDSLFFSLLNAANTVNT</sequence>
<dbReference type="CDD" id="cd03250">
    <property type="entry name" value="ABCC_MRP_domain1"/>
    <property type="match status" value="1"/>
</dbReference>
<dbReference type="EMBL" id="OY660864">
    <property type="protein sequence ID" value="CAJ1048485.1"/>
    <property type="molecule type" value="Genomic_DNA"/>
</dbReference>
<dbReference type="Gene3D" id="3.40.50.300">
    <property type="entry name" value="P-loop containing nucleotide triphosphate hydrolases"/>
    <property type="match status" value="2"/>
</dbReference>
<organism evidence="16 17">
    <name type="scientific">Xyrichtys novacula</name>
    <name type="common">Pearly razorfish</name>
    <name type="synonym">Hemipteronotus novacula</name>
    <dbReference type="NCBI Taxonomy" id="13765"/>
    <lineage>
        <taxon>Eukaryota</taxon>
        <taxon>Metazoa</taxon>
        <taxon>Chordata</taxon>
        <taxon>Craniata</taxon>
        <taxon>Vertebrata</taxon>
        <taxon>Euteleostomi</taxon>
        <taxon>Actinopterygii</taxon>
        <taxon>Neopterygii</taxon>
        <taxon>Teleostei</taxon>
        <taxon>Neoteleostei</taxon>
        <taxon>Acanthomorphata</taxon>
        <taxon>Eupercaria</taxon>
        <taxon>Labriformes</taxon>
        <taxon>Labridae</taxon>
        <taxon>Xyrichtys</taxon>
    </lineage>
</organism>
<feature type="transmembrane region" description="Helical" evidence="13">
    <location>
        <begin position="1610"/>
        <end position="1631"/>
    </location>
</feature>
<dbReference type="Pfam" id="PF00664">
    <property type="entry name" value="ABC_membrane"/>
    <property type="match status" value="2"/>
</dbReference>
<feature type="coiled-coil region" evidence="11">
    <location>
        <begin position="265"/>
        <end position="332"/>
    </location>
</feature>
<evidence type="ECO:0000256" key="13">
    <source>
        <dbReference type="SAM" id="Phobius"/>
    </source>
</evidence>
<feature type="transmembrane region" description="Helical" evidence="13">
    <location>
        <begin position="944"/>
        <end position="969"/>
    </location>
</feature>
<evidence type="ECO:0000256" key="3">
    <source>
        <dbReference type="ARBA" id="ARBA00022448"/>
    </source>
</evidence>
<evidence type="ECO:0000313" key="17">
    <source>
        <dbReference type="Proteomes" id="UP001178508"/>
    </source>
</evidence>
<feature type="compositionally biased region" description="Polar residues" evidence="12">
    <location>
        <begin position="145"/>
        <end position="154"/>
    </location>
</feature>
<feature type="transmembrane region" description="Helical" evidence="13">
    <location>
        <begin position="1045"/>
        <end position="1064"/>
    </location>
</feature>
<keyword evidence="3" id="KW-0813">Transport</keyword>
<feature type="transmembrane region" description="Helical" evidence="13">
    <location>
        <begin position="1707"/>
        <end position="1726"/>
    </location>
</feature>
<feature type="compositionally biased region" description="Low complexity" evidence="12">
    <location>
        <begin position="51"/>
        <end position="62"/>
    </location>
</feature>
<feature type="compositionally biased region" description="Polar residues" evidence="12">
    <location>
        <begin position="190"/>
        <end position="199"/>
    </location>
</feature>
<keyword evidence="9 13" id="KW-0472">Membrane</keyword>
<dbReference type="InterPro" id="IPR003593">
    <property type="entry name" value="AAA+_ATPase"/>
</dbReference>
<comment type="subcellular location">
    <subcellularLocation>
        <location evidence="1">Endomembrane system</location>
        <topology evidence="1">Multi-pass membrane protein</topology>
    </subcellularLocation>
</comment>
<dbReference type="FunFam" id="3.40.50.300:FF:000997">
    <property type="entry name" value="Multidrug resistance-associated protein 1"/>
    <property type="match status" value="1"/>
</dbReference>
<evidence type="ECO:0000256" key="10">
    <source>
        <dbReference type="ARBA" id="ARBA00023180"/>
    </source>
</evidence>
<feature type="compositionally biased region" description="Polar residues" evidence="12">
    <location>
        <begin position="217"/>
        <end position="247"/>
    </location>
</feature>
<dbReference type="SMART" id="SM00382">
    <property type="entry name" value="AAA"/>
    <property type="match status" value="2"/>
</dbReference>
<feature type="coiled-coil region" evidence="11">
    <location>
        <begin position="374"/>
        <end position="636"/>
    </location>
</feature>
<evidence type="ECO:0000256" key="11">
    <source>
        <dbReference type="SAM" id="Coils"/>
    </source>
</evidence>
<dbReference type="PANTHER" id="PTHR24223:SF10">
    <property type="entry name" value="ATP-BINDING CASSETTE SUB-FAMILY C MEMBER 12"/>
    <property type="match status" value="1"/>
</dbReference>
<dbReference type="GO" id="GO:0016020">
    <property type="term" value="C:membrane"/>
    <property type="evidence" value="ECO:0007669"/>
    <property type="project" value="InterPro"/>
</dbReference>
<evidence type="ECO:0000256" key="4">
    <source>
        <dbReference type="ARBA" id="ARBA00022692"/>
    </source>
</evidence>
<evidence type="ECO:0000256" key="5">
    <source>
        <dbReference type="ARBA" id="ARBA00022737"/>
    </source>
</evidence>
<feature type="transmembrane region" description="Helical" evidence="13">
    <location>
        <begin position="1794"/>
        <end position="1813"/>
    </location>
</feature>
<evidence type="ECO:0000256" key="1">
    <source>
        <dbReference type="ARBA" id="ARBA00004127"/>
    </source>
</evidence>
<dbReference type="PROSITE" id="PS50893">
    <property type="entry name" value="ABC_TRANSPORTER_2"/>
    <property type="match status" value="2"/>
</dbReference>
<keyword evidence="5" id="KW-0677">Repeat</keyword>
<dbReference type="InterPro" id="IPR027417">
    <property type="entry name" value="P-loop_NTPase"/>
</dbReference>
<feature type="compositionally biased region" description="Polar residues" evidence="12">
    <location>
        <begin position="345"/>
        <end position="354"/>
    </location>
</feature>
<dbReference type="CDD" id="cd22265">
    <property type="entry name" value="UDM1_RNF168"/>
    <property type="match status" value="1"/>
</dbReference>
<comment type="similarity">
    <text evidence="2">Belongs to the ABC transporter superfamily. ABCC family. Conjugate transporter (TC 3.A.1.208) subfamily.</text>
</comment>
<dbReference type="FunFam" id="3.40.50.300:FF:000074">
    <property type="entry name" value="Multidrug resistance-associated protein 5 isoform 1"/>
    <property type="match status" value="1"/>
</dbReference>
<feature type="transmembrane region" description="Helical" evidence="13">
    <location>
        <begin position="833"/>
        <end position="852"/>
    </location>
</feature>
<evidence type="ECO:0000256" key="9">
    <source>
        <dbReference type="ARBA" id="ARBA00023136"/>
    </source>
</evidence>
<dbReference type="GO" id="GO:0016887">
    <property type="term" value="F:ATP hydrolysis activity"/>
    <property type="evidence" value="ECO:0007669"/>
    <property type="project" value="InterPro"/>
</dbReference>
<feature type="transmembrane region" description="Helical" evidence="13">
    <location>
        <begin position="1678"/>
        <end position="1701"/>
    </location>
</feature>
<feature type="transmembrane region" description="Helical" evidence="13">
    <location>
        <begin position="906"/>
        <end position="932"/>
    </location>
</feature>
<feature type="compositionally biased region" description="Polar residues" evidence="12">
    <location>
        <begin position="75"/>
        <end position="96"/>
    </location>
</feature>
<feature type="transmembrane region" description="Helical" evidence="13">
    <location>
        <begin position="1018"/>
        <end position="1039"/>
    </location>
</feature>
<evidence type="ECO:0000256" key="2">
    <source>
        <dbReference type="ARBA" id="ARBA00009726"/>
    </source>
</evidence>
<dbReference type="InterPro" id="IPR003439">
    <property type="entry name" value="ABC_transporter-like_ATP-bd"/>
</dbReference>
<proteinExistence type="inferred from homology"/>
<feature type="region of interest" description="Disordered" evidence="12">
    <location>
        <begin position="1234"/>
        <end position="1261"/>
    </location>
</feature>
<evidence type="ECO:0000256" key="12">
    <source>
        <dbReference type="SAM" id="MobiDB-lite"/>
    </source>
</evidence>
<feature type="transmembrane region" description="Helical" evidence="13">
    <location>
        <begin position="1556"/>
        <end position="1578"/>
    </location>
</feature>
<feature type="region of interest" description="Disordered" evidence="12">
    <location>
        <begin position="342"/>
        <end position="361"/>
    </location>
</feature>
<dbReference type="InterPro" id="IPR050173">
    <property type="entry name" value="ABC_transporter_C-like"/>
</dbReference>
<keyword evidence="10" id="KW-0325">Glycoprotein</keyword>
<dbReference type="SUPFAM" id="SSF90123">
    <property type="entry name" value="ABC transporter transmembrane region"/>
    <property type="match status" value="2"/>
</dbReference>
<dbReference type="InterPro" id="IPR011527">
    <property type="entry name" value="ABC1_TM_dom"/>
</dbReference>
<feature type="compositionally biased region" description="Pro residues" evidence="12">
    <location>
        <begin position="31"/>
        <end position="46"/>
    </location>
</feature>
<dbReference type="InterPro" id="IPR036640">
    <property type="entry name" value="ABC1_TM_sf"/>
</dbReference>
<feature type="domain" description="ABC transporter" evidence="14">
    <location>
        <begin position="1247"/>
        <end position="1470"/>
    </location>
</feature>
<dbReference type="GO" id="GO:0005524">
    <property type="term" value="F:ATP binding"/>
    <property type="evidence" value="ECO:0007669"/>
    <property type="project" value="UniProtKB-KW"/>
</dbReference>
<feature type="compositionally biased region" description="Acidic residues" evidence="12">
    <location>
        <begin position="120"/>
        <end position="137"/>
    </location>
</feature>
<keyword evidence="4 13" id="KW-0812">Transmembrane</keyword>
<dbReference type="GO" id="GO:0012505">
    <property type="term" value="C:endomembrane system"/>
    <property type="evidence" value="ECO:0007669"/>
    <property type="project" value="UniProtKB-SubCell"/>
</dbReference>
<feature type="coiled-coil region" evidence="11">
    <location>
        <begin position="683"/>
        <end position="717"/>
    </location>
</feature>
<feature type="region of interest" description="Disordered" evidence="12">
    <location>
        <begin position="15"/>
        <end position="262"/>
    </location>
</feature>
<keyword evidence="11" id="KW-0175">Coiled coil</keyword>
<dbReference type="CDD" id="cd03244">
    <property type="entry name" value="ABCC_MRP_domain2"/>
    <property type="match status" value="1"/>
</dbReference>
<evidence type="ECO:0000256" key="7">
    <source>
        <dbReference type="ARBA" id="ARBA00022840"/>
    </source>
</evidence>
<feature type="compositionally biased region" description="Basic and acidic residues" evidence="12">
    <location>
        <begin position="248"/>
        <end position="262"/>
    </location>
</feature>
<evidence type="ECO:0000256" key="8">
    <source>
        <dbReference type="ARBA" id="ARBA00022989"/>
    </source>
</evidence>
<evidence type="ECO:0000259" key="14">
    <source>
        <dbReference type="PROSITE" id="PS50893"/>
    </source>
</evidence>
<dbReference type="CDD" id="cd18592">
    <property type="entry name" value="ABC_6TM_MRP5_8_9_D1"/>
    <property type="match status" value="1"/>
</dbReference>
<reference evidence="16" key="1">
    <citation type="submission" date="2023-08" db="EMBL/GenBank/DDBJ databases">
        <authorList>
            <person name="Alioto T."/>
            <person name="Alioto T."/>
            <person name="Gomez Garrido J."/>
        </authorList>
    </citation>
    <scope>NUCLEOTIDE SEQUENCE</scope>
</reference>
<dbReference type="SUPFAM" id="SSF52540">
    <property type="entry name" value="P-loop containing nucleoside triphosphate hydrolases"/>
    <property type="match status" value="2"/>
</dbReference>
<accession>A0AAV1EIC0</accession>
<keyword evidence="6" id="KW-0547">Nucleotide-binding</keyword>
<feature type="compositionally biased region" description="Basic and acidic residues" evidence="12">
    <location>
        <begin position="99"/>
        <end position="119"/>
    </location>
</feature>
<dbReference type="FunFam" id="1.20.1560.10:FF:000015">
    <property type="entry name" value="multidrug resistance-associated protein 5 isoform X1"/>
    <property type="match status" value="1"/>
</dbReference>
<feature type="domain" description="ABC transmembrane type-1" evidence="15">
    <location>
        <begin position="910"/>
        <end position="1187"/>
    </location>
</feature>
<feature type="domain" description="ABC transporter" evidence="14">
    <location>
        <begin position="1890"/>
        <end position="2122"/>
    </location>
</feature>
<dbReference type="InterPro" id="IPR017871">
    <property type="entry name" value="ABC_transporter-like_CS"/>
</dbReference>
<name>A0AAV1EIC0_XYRNO</name>
<dbReference type="CDD" id="cd18599">
    <property type="entry name" value="ABC_6TM_MRP5_8_9_D2"/>
    <property type="match status" value="1"/>
</dbReference>
<feature type="compositionally biased region" description="Polar residues" evidence="12">
    <location>
        <begin position="169"/>
        <end position="181"/>
    </location>
</feature>
<keyword evidence="8 13" id="KW-1133">Transmembrane helix</keyword>
<dbReference type="PANTHER" id="PTHR24223">
    <property type="entry name" value="ATP-BINDING CASSETTE SUB-FAMILY C"/>
    <property type="match status" value="1"/>
</dbReference>
<dbReference type="Proteomes" id="UP001178508">
    <property type="component" value="Chromosome 1"/>
</dbReference>
<dbReference type="GO" id="GO:0140359">
    <property type="term" value="F:ABC-type transporter activity"/>
    <property type="evidence" value="ECO:0007669"/>
    <property type="project" value="InterPro"/>
</dbReference>
<gene>
    <name evidence="16" type="ORF">XNOV1_A000548</name>
</gene>
<evidence type="ECO:0000256" key="6">
    <source>
        <dbReference type="ARBA" id="ARBA00022741"/>
    </source>
</evidence>
<protein>
    <submittedName>
        <fullName evidence="16">LOW QUALITY PROTEIN: multidrug resistance-associated protein 9-like</fullName>
    </submittedName>
</protein>
<dbReference type="PROSITE" id="PS00211">
    <property type="entry name" value="ABC_TRANSPORTER_1"/>
    <property type="match status" value="2"/>
</dbReference>
<dbReference type="Pfam" id="PF00005">
    <property type="entry name" value="ABC_tran"/>
    <property type="match status" value="2"/>
</dbReference>
<evidence type="ECO:0000313" key="16">
    <source>
        <dbReference type="EMBL" id="CAJ1048485.1"/>
    </source>
</evidence>
<evidence type="ECO:0000259" key="15">
    <source>
        <dbReference type="PROSITE" id="PS50929"/>
    </source>
</evidence>
<dbReference type="Gene3D" id="1.20.1560.10">
    <property type="entry name" value="ABC transporter type 1, transmembrane domain"/>
    <property type="match status" value="2"/>
</dbReference>
<dbReference type="FunFam" id="1.20.1560.10:FF:000012">
    <property type="entry name" value="ATP binding cassette subfamily C member 5"/>
    <property type="match status" value="1"/>
</dbReference>
<feature type="transmembrane region" description="Helical" evidence="13">
    <location>
        <begin position="1136"/>
        <end position="1156"/>
    </location>
</feature>
<keyword evidence="17" id="KW-1185">Reference proteome</keyword>